<sequence length="161" mass="18313">MDGDEATALSYIYAGFGSTRHFKGCLSMCKARGSSTEHSEISGHLKYRNDRFAVLVYTCFFSSCDYGALRYCRSFFFTRFFINACVSDAQYRMFSMMQYSYTASYNLCRRRAAHNSSVQPTNVMFQPRAGISGIDGFLLRGNPLRIRCSHKCTVNLNQNHG</sequence>
<reference evidence="1" key="1">
    <citation type="submission" date="2020-11" db="EMBL/GenBank/DDBJ databases">
        <authorList>
            <consortium name="DOE Joint Genome Institute"/>
            <person name="Ahrendt S."/>
            <person name="Riley R."/>
            <person name="Andreopoulos W."/>
            <person name="LaButti K."/>
            <person name="Pangilinan J."/>
            <person name="Ruiz-duenas F.J."/>
            <person name="Barrasa J.M."/>
            <person name="Sanchez-Garcia M."/>
            <person name="Camarero S."/>
            <person name="Miyauchi S."/>
            <person name="Serrano A."/>
            <person name="Linde D."/>
            <person name="Babiker R."/>
            <person name="Drula E."/>
            <person name="Ayuso-Fernandez I."/>
            <person name="Pacheco R."/>
            <person name="Padilla G."/>
            <person name="Ferreira P."/>
            <person name="Barriuso J."/>
            <person name="Kellner H."/>
            <person name="Castanera R."/>
            <person name="Alfaro M."/>
            <person name="Ramirez L."/>
            <person name="Pisabarro A.G."/>
            <person name="Kuo A."/>
            <person name="Tritt A."/>
            <person name="Lipzen A."/>
            <person name="He G."/>
            <person name="Yan M."/>
            <person name="Ng V."/>
            <person name="Cullen D."/>
            <person name="Martin F."/>
            <person name="Rosso M.-N."/>
            <person name="Henrissat B."/>
            <person name="Hibbett D."/>
            <person name="Martinez A.T."/>
            <person name="Grigoriev I.V."/>
        </authorList>
    </citation>
    <scope>NUCLEOTIDE SEQUENCE</scope>
    <source>
        <strain evidence="1">AH 44721</strain>
    </source>
</reference>
<name>A0A9P5NNE7_GYMJU</name>
<organism evidence="1 2">
    <name type="scientific">Gymnopilus junonius</name>
    <name type="common">Spectacular rustgill mushroom</name>
    <name type="synonym">Gymnopilus spectabilis subsp. junonius</name>
    <dbReference type="NCBI Taxonomy" id="109634"/>
    <lineage>
        <taxon>Eukaryota</taxon>
        <taxon>Fungi</taxon>
        <taxon>Dikarya</taxon>
        <taxon>Basidiomycota</taxon>
        <taxon>Agaricomycotina</taxon>
        <taxon>Agaricomycetes</taxon>
        <taxon>Agaricomycetidae</taxon>
        <taxon>Agaricales</taxon>
        <taxon>Agaricineae</taxon>
        <taxon>Hymenogastraceae</taxon>
        <taxon>Gymnopilus</taxon>
    </lineage>
</organism>
<dbReference type="EMBL" id="JADNYJ010000060">
    <property type="protein sequence ID" value="KAF8895911.1"/>
    <property type="molecule type" value="Genomic_DNA"/>
</dbReference>
<dbReference type="Proteomes" id="UP000724874">
    <property type="component" value="Unassembled WGS sequence"/>
</dbReference>
<proteinExistence type="predicted"/>
<dbReference type="AlphaFoldDB" id="A0A9P5NNE7"/>
<keyword evidence="2" id="KW-1185">Reference proteome</keyword>
<comment type="caution">
    <text evidence="1">The sequence shown here is derived from an EMBL/GenBank/DDBJ whole genome shotgun (WGS) entry which is preliminary data.</text>
</comment>
<protein>
    <submittedName>
        <fullName evidence="1">Uncharacterized protein</fullName>
    </submittedName>
</protein>
<accession>A0A9P5NNE7</accession>
<evidence type="ECO:0000313" key="1">
    <source>
        <dbReference type="EMBL" id="KAF8895911.1"/>
    </source>
</evidence>
<gene>
    <name evidence="1" type="ORF">CPB84DRAFT_1249229</name>
</gene>
<evidence type="ECO:0000313" key="2">
    <source>
        <dbReference type="Proteomes" id="UP000724874"/>
    </source>
</evidence>